<keyword evidence="4 11" id="KW-0812">Transmembrane</keyword>
<sequence length="822" mass="88702">MDIPRLLAGANSQGVHVTFWDIFSTFVFLTAAYVMGQIFSRFLKMPSLVGEIIAGILLGPPLADFVPNPAGFVLFGEVGLVLLVLEAGIDIDLTMLRLIGSRGFLIAIIGSLAPIAIGVGLAFAYGVDTKGAIAAGCSFGPTSLGIAMNILRAGKMVNTPVGQLVVSAAVIDDMIALVILSQLEALASELTVLSILIPVISAFSFLILGGFVAIFLLPPFINKYLLPLVSPSHQPKLELALMFSLLLGLMPATHYAKASFLMGAFLAGLTFCRSNPLHRLFGDQFKRVLQWLMRIFFAASIGFQVPIKDFGSGIVIWQGLVFTVALVGKVATGLLVPNFSSGKRFEGVHLRDCLITGFSMAAEGEFAFVIAVFNVDSGLISQDLYASIVLAVLISTIIPPFLLRYTISRWNKRQEIKVSEAASLDNPNKSHTVHMSHISSATTFFVIQTRSETRWGLLHSTMEAMQRLNLEVIDHRSWHPRGVDGILVMECYVQNMGTGLCGEEAIEQRREEIENAIAVAIRQPADKAQVRVQRWRPGAVAEAAEDVTTLDVTDTDTDDKPVQERIHSQVLEEATKSLEKHRSLQEGATRGKSVAEITGVGDIEAPTSRPSTLQPPHPSTQRQKMLSTPVGGSSVLFALPPRPPPVEEKPVKRPPSPSQRATRLRQRMMSTPENSVINGDSTFFNGDGGMLTGVGVNGGDLLPGASSGRSDETQTGGNEPRRATRKRTMSTPVGTSVFGGKTQASRGELLLGLAPDRPANITVDGETYSVNVSQSTVNLIRGGYRGTMPRHSISVIEEDIPVEHRLSGIVRRRGVRGTGTDR</sequence>
<protein>
    <recommendedName>
        <fullName evidence="12">Cation/H+ exchanger transmembrane domain-containing protein</fullName>
    </recommendedName>
</protein>
<keyword evidence="6" id="KW-0915">Sodium</keyword>
<keyword evidence="7" id="KW-0406">Ion transport</keyword>
<evidence type="ECO:0000259" key="12">
    <source>
        <dbReference type="Pfam" id="PF00999"/>
    </source>
</evidence>
<proteinExistence type="predicted"/>
<reference evidence="14" key="1">
    <citation type="journal article" date="2023" name="Commun. Biol.">
        <title>Genome analysis of Parmales, the sister group of diatoms, reveals the evolutionary specialization of diatoms from phago-mixotrophs to photoautotrophs.</title>
        <authorList>
            <person name="Ban H."/>
            <person name="Sato S."/>
            <person name="Yoshikawa S."/>
            <person name="Yamada K."/>
            <person name="Nakamura Y."/>
            <person name="Ichinomiya M."/>
            <person name="Sato N."/>
            <person name="Blanc-Mathieu R."/>
            <person name="Endo H."/>
            <person name="Kuwata A."/>
            <person name="Ogata H."/>
        </authorList>
    </citation>
    <scope>NUCLEOTIDE SEQUENCE [LARGE SCALE GENOMIC DNA]</scope>
</reference>
<keyword evidence="3" id="KW-0050">Antiport</keyword>
<feature type="transmembrane region" description="Helical" evidence="11">
    <location>
        <begin position="348"/>
        <end position="372"/>
    </location>
</feature>
<dbReference type="GO" id="GO:0016020">
    <property type="term" value="C:membrane"/>
    <property type="evidence" value="ECO:0007669"/>
    <property type="project" value="UniProtKB-SubCell"/>
</dbReference>
<keyword evidence="8 11" id="KW-0472">Membrane</keyword>
<dbReference type="EMBL" id="BRYA01000780">
    <property type="protein sequence ID" value="GMI32323.1"/>
    <property type="molecule type" value="Genomic_DNA"/>
</dbReference>
<feature type="transmembrane region" description="Helical" evidence="11">
    <location>
        <begin position="163"/>
        <end position="183"/>
    </location>
</feature>
<evidence type="ECO:0000256" key="11">
    <source>
        <dbReference type="SAM" id="Phobius"/>
    </source>
</evidence>
<feature type="transmembrane region" description="Helical" evidence="11">
    <location>
        <begin position="384"/>
        <end position="403"/>
    </location>
</feature>
<dbReference type="OrthoDB" id="1288932at2759"/>
<dbReference type="AlphaFoldDB" id="A0A9W7G3R8"/>
<feature type="region of interest" description="Disordered" evidence="10">
    <location>
        <begin position="576"/>
        <end position="680"/>
    </location>
</feature>
<evidence type="ECO:0000256" key="5">
    <source>
        <dbReference type="ARBA" id="ARBA00022989"/>
    </source>
</evidence>
<feature type="transmembrane region" description="Helical" evidence="11">
    <location>
        <begin position="195"/>
        <end position="217"/>
    </location>
</feature>
<evidence type="ECO:0000256" key="8">
    <source>
        <dbReference type="ARBA" id="ARBA00023136"/>
    </source>
</evidence>
<keyword evidence="9" id="KW-0739">Sodium transport</keyword>
<feature type="transmembrane region" description="Helical" evidence="11">
    <location>
        <begin position="237"/>
        <end position="253"/>
    </location>
</feature>
<keyword evidence="5 11" id="KW-1133">Transmembrane helix</keyword>
<accession>A0A9W7G3R8</accession>
<feature type="region of interest" description="Disordered" evidence="10">
    <location>
        <begin position="696"/>
        <end position="740"/>
    </location>
</feature>
<evidence type="ECO:0000313" key="14">
    <source>
        <dbReference type="Proteomes" id="UP001165065"/>
    </source>
</evidence>
<dbReference type="PANTHER" id="PTHR43562">
    <property type="entry name" value="NAPA-TYPE SODIUM/HYDROGEN ANTIPORTER"/>
    <property type="match status" value="1"/>
</dbReference>
<feature type="transmembrane region" description="Helical" evidence="11">
    <location>
        <begin position="131"/>
        <end position="151"/>
    </location>
</feature>
<evidence type="ECO:0000256" key="4">
    <source>
        <dbReference type="ARBA" id="ARBA00022692"/>
    </source>
</evidence>
<dbReference type="Proteomes" id="UP001165065">
    <property type="component" value="Unassembled WGS sequence"/>
</dbReference>
<feature type="transmembrane region" description="Helical" evidence="11">
    <location>
        <begin position="313"/>
        <end position="336"/>
    </location>
</feature>
<evidence type="ECO:0000256" key="10">
    <source>
        <dbReference type="SAM" id="MobiDB-lite"/>
    </source>
</evidence>
<feature type="transmembrane region" description="Helical" evidence="11">
    <location>
        <begin position="103"/>
        <end position="125"/>
    </location>
</feature>
<comment type="caution">
    <text evidence="13">The sequence shown here is derived from an EMBL/GenBank/DDBJ whole genome shotgun (WGS) entry which is preliminary data.</text>
</comment>
<evidence type="ECO:0000256" key="7">
    <source>
        <dbReference type="ARBA" id="ARBA00023065"/>
    </source>
</evidence>
<feature type="domain" description="Cation/H+ exchanger transmembrane" evidence="12">
    <location>
        <begin position="33"/>
        <end position="402"/>
    </location>
</feature>
<evidence type="ECO:0000256" key="3">
    <source>
        <dbReference type="ARBA" id="ARBA00022449"/>
    </source>
</evidence>
<keyword evidence="2" id="KW-0813">Transport</keyword>
<evidence type="ECO:0000256" key="9">
    <source>
        <dbReference type="ARBA" id="ARBA00023201"/>
    </source>
</evidence>
<feature type="transmembrane region" description="Helical" evidence="11">
    <location>
        <begin position="17"/>
        <end position="36"/>
    </location>
</feature>
<dbReference type="Gene3D" id="1.20.1530.20">
    <property type="match status" value="1"/>
</dbReference>
<dbReference type="GO" id="GO:0015297">
    <property type="term" value="F:antiporter activity"/>
    <property type="evidence" value="ECO:0007669"/>
    <property type="project" value="UniProtKB-KW"/>
</dbReference>
<feature type="compositionally biased region" description="Polar residues" evidence="10">
    <location>
        <begin position="668"/>
        <end position="680"/>
    </location>
</feature>
<gene>
    <name evidence="13" type="ORF">TrCOL_g221</name>
</gene>
<dbReference type="GO" id="GO:1902600">
    <property type="term" value="P:proton transmembrane transport"/>
    <property type="evidence" value="ECO:0007669"/>
    <property type="project" value="InterPro"/>
</dbReference>
<evidence type="ECO:0000256" key="2">
    <source>
        <dbReference type="ARBA" id="ARBA00022448"/>
    </source>
</evidence>
<keyword evidence="14" id="KW-1185">Reference proteome</keyword>
<dbReference type="PANTHER" id="PTHR43562:SF3">
    <property type="entry name" value="SODIUM ION_PROTON EXCHANGER (EUROFUNG)"/>
    <property type="match status" value="1"/>
</dbReference>
<dbReference type="InterPro" id="IPR006153">
    <property type="entry name" value="Cation/H_exchanger_TM"/>
</dbReference>
<evidence type="ECO:0000256" key="6">
    <source>
        <dbReference type="ARBA" id="ARBA00023053"/>
    </source>
</evidence>
<dbReference type="Pfam" id="PF00999">
    <property type="entry name" value="Na_H_Exchanger"/>
    <property type="match status" value="1"/>
</dbReference>
<evidence type="ECO:0000256" key="1">
    <source>
        <dbReference type="ARBA" id="ARBA00004141"/>
    </source>
</evidence>
<dbReference type="GO" id="GO:0006814">
    <property type="term" value="P:sodium ion transport"/>
    <property type="evidence" value="ECO:0007669"/>
    <property type="project" value="UniProtKB-KW"/>
</dbReference>
<dbReference type="InterPro" id="IPR038770">
    <property type="entry name" value="Na+/solute_symporter_sf"/>
</dbReference>
<evidence type="ECO:0000313" key="13">
    <source>
        <dbReference type="EMBL" id="GMI32323.1"/>
    </source>
</evidence>
<name>A0A9W7G3R8_9STRA</name>
<comment type="subcellular location">
    <subcellularLocation>
        <location evidence="1">Membrane</location>
        <topology evidence="1">Multi-pass membrane protein</topology>
    </subcellularLocation>
</comment>
<organism evidence="13 14">
    <name type="scientific">Triparma columacea</name>
    <dbReference type="NCBI Taxonomy" id="722753"/>
    <lineage>
        <taxon>Eukaryota</taxon>
        <taxon>Sar</taxon>
        <taxon>Stramenopiles</taxon>
        <taxon>Ochrophyta</taxon>
        <taxon>Bolidophyceae</taxon>
        <taxon>Parmales</taxon>
        <taxon>Triparmaceae</taxon>
        <taxon>Triparma</taxon>
    </lineage>
</organism>
<feature type="transmembrane region" description="Helical" evidence="11">
    <location>
        <begin position="72"/>
        <end position="91"/>
    </location>
</feature>